<feature type="region of interest" description="Disordered" evidence="5">
    <location>
        <begin position="352"/>
        <end position="380"/>
    </location>
</feature>
<feature type="compositionally biased region" description="Acidic residues" evidence="5">
    <location>
        <begin position="524"/>
        <end position="537"/>
    </location>
</feature>
<feature type="compositionally biased region" description="Gly residues" evidence="5">
    <location>
        <begin position="460"/>
        <end position="471"/>
    </location>
</feature>
<dbReference type="EMBL" id="CALOZG010000027">
    <property type="protein sequence ID" value="CAH4032101.1"/>
    <property type="molecule type" value="Genomic_DNA"/>
</dbReference>
<dbReference type="AlphaFoldDB" id="A0A9P0XET6"/>
<evidence type="ECO:0008006" key="8">
    <source>
        <dbReference type="Google" id="ProtNLM"/>
    </source>
</evidence>
<evidence type="ECO:0000256" key="5">
    <source>
        <dbReference type="SAM" id="MobiDB-lite"/>
    </source>
</evidence>
<dbReference type="Pfam" id="PF02755">
    <property type="entry name" value="RPEL"/>
    <property type="match status" value="4"/>
</dbReference>
<sequence>MASDNDKTSVTHNLDGSLKSNKKQGTAAVLKGEGEKIVLPQIGKGGRHLSIPFDSSTTNGELSPWPLLNINGLEVSRTVEGSRVTRDRPPWRGYGPMLTHSRSEGDFPIYTRGIRYPIYAMYEVHADINDKQLKLYMNIFGDVVLICSAMVELVECIMQGRQRQAGPHPVRGPSRPAPVRRGASLAPQVQSTIRARACYCDHQCSVFFLTPITYDIVRTTWISVVDMSLSATVQTVRGTRTNSLDHLDFQERRQLIASSLSLTDFLHVGAKEVAAVAAKKQNGTAVRTNSLGSGARTPPAERTKSKFSAFGRLFKPWKWKRKKKSEKFEAASRTLERKISVRANREELVQKGILLPESPVTPVPEGDEEEYTDNRASEKGPTITSMHAALQAQLASHVAQQQAALAAAVAAAAAAHHHHQNNNIIEPKKDKLENGGELVRPERPNSLSAGKLPRRICYQGDGGGYGGGSDGTDGSSEEQLMLSELPEPPIALSEIGPIPPPPMFSSPSPTRHHHQHPLPHPLSDSEDEDDQDDDDVETPIDMSRIEEIPPKEPIFNAVPLKSALKKRPAPNASPNPTPITTPLAQRQDHHHATFKRPPPKTRIRICTNSRPIRLANTLENKENARPVQWEGEHRDDYSSDSERVAAKLARKESLNIKLALRPDRQELINRNILVVQSEHERQESWEAIGARLIRRLSMRPTAEELVERNILKSQSPAEEKKQKEEKKRYLLRKLSFRPTVDELKEKKIIRFSDYIEVTQAHDYDRRADKPWTRLTPRDKAAIRRELNEFKSSEMAVHEESKHLTRFHRP</sequence>
<proteinExistence type="inferred from homology"/>
<feature type="region of interest" description="Disordered" evidence="5">
    <location>
        <begin position="435"/>
        <end position="478"/>
    </location>
</feature>
<evidence type="ECO:0000256" key="4">
    <source>
        <dbReference type="PROSITE-ProRule" id="PRU00401"/>
    </source>
</evidence>
<dbReference type="PANTHER" id="PTHR12751:SF18">
    <property type="entry name" value="PHOSPHATASE AND ACTIN REGULATOR 1"/>
    <property type="match status" value="1"/>
</dbReference>
<feature type="compositionally biased region" description="Basic residues" evidence="5">
    <location>
        <begin position="592"/>
        <end position="603"/>
    </location>
</feature>
<keyword evidence="2" id="KW-0677">Repeat</keyword>
<dbReference type="PROSITE" id="PS51073">
    <property type="entry name" value="RPEL"/>
    <property type="match status" value="4"/>
</dbReference>
<feature type="region of interest" description="Disordered" evidence="5">
    <location>
        <begin position="565"/>
        <end position="603"/>
    </location>
</feature>
<keyword evidence="7" id="KW-1185">Reference proteome</keyword>
<dbReference type="GO" id="GO:0003779">
    <property type="term" value="F:actin binding"/>
    <property type="evidence" value="ECO:0007669"/>
    <property type="project" value="UniProtKB-KW"/>
</dbReference>
<feature type="repeat" description="RPEL" evidence="4">
    <location>
        <begin position="333"/>
        <end position="358"/>
    </location>
</feature>
<feature type="repeat" description="RPEL" evidence="4">
    <location>
        <begin position="652"/>
        <end position="677"/>
    </location>
</feature>
<dbReference type="PANTHER" id="PTHR12751">
    <property type="entry name" value="PHOSPHATASE AND ACTIN REGULATOR PHACTR"/>
    <property type="match status" value="1"/>
</dbReference>
<keyword evidence="3" id="KW-0009">Actin-binding</keyword>
<reference evidence="6" key="1">
    <citation type="submission" date="2022-05" db="EMBL/GenBank/DDBJ databases">
        <authorList>
            <person name="Okamura Y."/>
        </authorList>
    </citation>
    <scope>NUCLEOTIDE SEQUENCE</scope>
</reference>
<gene>
    <name evidence="6" type="ORF">PIBRA_LOCUS8529</name>
</gene>
<dbReference type="Gene3D" id="6.10.140.2130">
    <property type="match status" value="3"/>
</dbReference>
<dbReference type="InterPro" id="IPR004018">
    <property type="entry name" value="RPEL_repeat"/>
</dbReference>
<dbReference type="SMART" id="SM00707">
    <property type="entry name" value="RPEL"/>
    <property type="match status" value="4"/>
</dbReference>
<feature type="region of interest" description="Disordered" evidence="5">
    <location>
        <begin position="164"/>
        <end position="183"/>
    </location>
</feature>
<evidence type="ECO:0000256" key="3">
    <source>
        <dbReference type="ARBA" id="ARBA00023203"/>
    </source>
</evidence>
<feature type="region of interest" description="Disordered" evidence="5">
    <location>
        <begin position="1"/>
        <end position="27"/>
    </location>
</feature>
<feature type="repeat" description="RPEL" evidence="4">
    <location>
        <begin position="690"/>
        <end position="715"/>
    </location>
</feature>
<evidence type="ECO:0000313" key="6">
    <source>
        <dbReference type="EMBL" id="CAH4032101.1"/>
    </source>
</evidence>
<comment type="similarity">
    <text evidence="1">Belongs to the phosphatase and actin regulator family.</text>
</comment>
<accession>A0A9P0XET6</accession>
<feature type="region of interest" description="Disordered" evidence="5">
    <location>
        <begin position="490"/>
        <end position="537"/>
    </location>
</feature>
<name>A0A9P0XET6_PIEBR</name>
<dbReference type="Proteomes" id="UP001152562">
    <property type="component" value="Unassembled WGS sequence"/>
</dbReference>
<evidence type="ECO:0000256" key="2">
    <source>
        <dbReference type="ARBA" id="ARBA00022737"/>
    </source>
</evidence>
<evidence type="ECO:0000256" key="1">
    <source>
        <dbReference type="ARBA" id="ARBA00009795"/>
    </source>
</evidence>
<comment type="caution">
    <text evidence="6">The sequence shown here is derived from an EMBL/GenBank/DDBJ whole genome shotgun (WGS) entry which is preliminary data.</text>
</comment>
<evidence type="ECO:0000313" key="7">
    <source>
        <dbReference type="Proteomes" id="UP001152562"/>
    </source>
</evidence>
<protein>
    <recommendedName>
        <fullName evidence="8">Phosphatase and actin regulator 4</fullName>
    </recommendedName>
</protein>
<organism evidence="6 7">
    <name type="scientific">Pieris brassicae</name>
    <name type="common">White butterfly</name>
    <name type="synonym">Large white butterfly</name>
    <dbReference type="NCBI Taxonomy" id="7116"/>
    <lineage>
        <taxon>Eukaryota</taxon>
        <taxon>Metazoa</taxon>
        <taxon>Ecdysozoa</taxon>
        <taxon>Arthropoda</taxon>
        <taxon>Hexapoda</taxon>
        <taxon>Insecta</taxon>
        <taxon>Pterygota</taxon>
        <taxon>Neoptera</taxon>
        <taxon>Endopterygota</taxon>
        <taxon>Lepidoptera</taxon>
        <taxon>Glossata</taxon>
        <taxon>Ditrysia</taxon>
        <taxon>Papilionoidea</taxon>
        <taxon>Pieridae</taxon>
        <taxon>Pierinae</taxon>
        <taxon>Pieris</taxon>
    </lineage>
</organism>
<feature type="repeat" description="RPEL" evidence="4">
    <location>
        <begin position="728"/>
        <end position="753"/>
    </location>
</feature>
<dbReference type="GO" id="GO:0030036">
    <property type="term" value="P:actin cytoskeleton organization"/>
    <property type="evidence" value="ECO:0007669"/>
    <property type="project" value="TreeGrafter"/>
</dbReference>